<evidence type="ECO:0000313" key="1">
    <source>
        <dbReference type="EMBL" id="KQL45774.1"/>
    </source>
</evidence>
<organism evidence="1 2">
    <name type="scientific">Brevibacillus choshinensis</name>
    <dbReference type="NCBI Taxonomy" id="54911"/>
    <lineage>
        <taxon>Bacteria</taxon>
        <taxon>Bacillati</taxon>
        <taxon>Bacillota</taxon>
        <taxon>Bacilli</taxon>
        <taxon>Bacillales</taxon>
        <taxon>Paenibacillaceae</taxon>
        <taxon>Brevibacillus</taxon>
    </lineage>
</organism>
<evidence type="ECO:0008006" key="3">
    <source>
        <dbReference type="Google" id="ProtNLM"/>
    </source>
</evidence>
<comment type="caution">
    <text evidence="1">The sequence shown here is derived from an EMBL/GenBank/DDBJ whole genome shotgun (WGS) entry which is preliminary data.</text>
</comment>
<keyword evidence="2" id="KW-1185">Reference proteome</keyword>
<gene>
    <name evidence="1" type="ORF">AN963_12060</name>
</gene>
<accession>A0ABR5N5A2</accession>
<dbReference type="EMBL" id="LJJB01000010">
    <property type="protein sequence ID" value="KQL45774.1"/>
    <property type="molecule type" value="Genomic_DNA"/>
</dbReference>
<evidence type="ECO:0000313" key="2">
    <source>
        <dbReference type="Proteomes" id="UP000051063"/>
    </source>
</evidence>
<dbReference type="Proteomes" id="UP000051063">
    <property type="component" value="Unassembled WGS sequence"/>
</dbReference>
<reference evidence="1 2" key="1">
    <citation type="submission" date="2015-09" db="EMBL/GenBank/DDBJ databases">
        <title>Genome sequencing project for genomic taxonomy and phylogenomics of Bacillus-like bacteria.</title>
        <authorList>
            <person name="Liu B."/>
            <person name="Wang J."/>
            <person name="Zhu Y."/>
            <person name="Liu G."/>
            <person name="Chen Q."/>
            <person name="Chen Z."/>
            <person name="Lan J."/>
            <person name="Che J."/>
            <person name="Ge C."/>
            <person name="Shi H."/>
            <person name="Pan Z."/>
            <person name="Liu X."/>
        </authorList>
    </citation>
    <scope>NUCLEOTIDE SEQUENCE [LARGE SCALE GENOMIC DNA]</scope>
    <source>
        <strain evidence="1 2">DSM 8552</strain>
    </source>
</reference>
<sequence>MGYRFLRLPLIFAFPFELVLCLPVALRFPFAFFARTFWLLLALLLKATDPRPPPTACCCLVLEKKIIDAYKNIGMIHNKVIELGGVFVFKQALVF</sequence>
<name>A0ABR5N5A2_BRECH</name>
<protein>
    <recommendedName>
        <fullName evidence="3">Secreted protein</fullName>
    </recommendedName>
</protein>
<proteinExistence type="predicted"/>